<name>D9XKZ2_9ACTN</name>
<reference evidence="2" key="1">
    <citation type="submission" date="2009-02" db="EMBL/GenBank/DDBJ databases">
        <title>Annotation of Streptomyces griseoflavus strain Tu4000.</title>
        <authorList>
            <consortium name="The Broad Institute Genome Sequencing Platform"/>
            <consortium name="Broad Institute Microbial Sequencing Center"/>
            <person name="Fischbach M."/>
            <person name="Godfrey P."/>
            <person name="Ward D."/>
            <person name="Young S."/>
            <person name="Zeng Q."/>
            <person name="Koehrsen M."/>
            <person name="Alvarado L."/>
            <person name="Berlin A.M."/>
            <person name="Bochicchio J."/>
            <person name="Borenstein D."/>
            <person name="Chapman S.B."/>
            <person name="Chen Z."/>
            <person name="Engels R."/>
            <person name="Freedman E."/>
            <person name="Gellesch M."/>
            <person name="Goldberg J."/>
            <person name="Griggs A."/>
            <person name="Gujja S."/>
            <person name="Heilman E.R."/>
            <person name="Heiman D.I."/>
            <person name="Hepburn T.A."/>
            <person name="Howarth C."/>
            <person name="Jen D."/>
            <person name="Larson L."/>
            <person name="Lewis B."/>
            <person name="Mehta T."/>
            <person name="Park D."/>
            <person name="Pearson M."/>
            <person name="Richards J."/>
            <person name="Roberts A."/>
            <person name="Saif S."/>
            <person name="Shea T.D."/>
            <person name="Shenoy N."/>
            <person name="Sisk P."/>
            <person name="Stolte C."/>
            <person name="Sykes S.N."/>
            <person name="Thomson T."/>
            <person name="Walk T."/>
            <person name="White J."/>
            <person name="Yandava C."/>
            <person name="Straight P."/>
            <person name="Clardy J."/>
            <person name="Hung D."/>
            <person name="Kolter R."/>
            <person name="Mekalanos J."/>
            <person name="Walker S."/>
            <person name="Walsh C.T."/>
            <person name="Wieland-Brown L.C."/>
            <person name="Haas B."/>
            <person name="Nusbaum C."/>
            <person name="Birren B."/>
        </authorList>
    </citation>
    <scope>NUCLEOTIDE SEQUENCE [LARGE SCALE GENOMIC DNA]</scope>
    <source>
        <strain evidence="2">Tu4000</strain>
    </source>
</reference>
<dbReference type="EMBL" id="GG657758">
    <property type="protein sequence ID" value="EFL39138.1"/>
    <property type="molecule type" value="Genomic_DNA"/>
</dbReference>
<evidence type="ECO:0000313" key="2">
    <source>
        <dbReference type="EMBL" id="EFL39138.1"/>
    </source>
</evidence>
<dbReference type="Proteomes" id="UP000002968">
    <property type="component" value="Unassembled WGS sequence"/>
</dbReference>
<dbReference type="eggNOG" id="COG1401">
    <property type="taxonomic scope" value="Bacteria"/>
</dbReference>
<accession>D9XKZ2</accession>
<sequence>MFGDLAGLFAAPAAAGTCRCGRRIRRRCCAPRATGLTAPRPRTTRCGRVSPSRGARRLAGGTGVPPGTGVGGMAVVMCPLCSDDEDVDVVRRLEDGGRVVRHRCGYEWRDAAPAARRNAPATHSFGELAARFPKAEDVEPGVLRRVARLKEQYLAVRPDFDPRVAAYWAEYQEIFSPDGLRTCDPRRLKDFANSEVGARPGNQATFNSAWNELGDAAAGESTRRTIEYLLYGPDDIPLGDRLQRLLAGTESFAMTGFKEALLTRVLCVVRPERFLTILKYTTEAGGKREIARTVYGLELPAPESVNWTLGRLILWSNDLLLSLAGEGFVNQQHAAAFLWWAKDRPA</sequence>
<dbReference type="AlphaFoldDB" id="D9XKZ2"/>
<dbReference type="STRING" id="467200.SSRG_01942"/>
<keyword evidence="3" id="KW-1185">Reference proteome</keyword>
<gene>
    <name evidence="2" type="ORF">SSRG_01942</name>
</gene>
<proteinExistence type="predicted"/>
<evidence type="ECO:0000256" key="1">
    <source>
        <dbReference type="SAM" id="MobiDB-lite"/>
    </source>
</evidence>
<protein>
    <submittedName>
        <fullName evidence="2">Uncharacterized protein</fullName>
    </submittedName>
</protein>
<feature type="region of interest" description="Disordered" evidence="1">
    <location>
        <begin position="40"/>
        <end position="64"/>
    </location>
</feature>
<evidence type="ECO:0000313" key="3">
    <source>
        <dbReference type="Proteomes" id="UP000002968"/>
    </source>
</evidence>
<organism evidence="2 3">
    <name type="scientific">Streptomyces griseoflavus Tu4000</name>
    <dbReference type="NCBI Taxonomy" id="467200"/>
    <lineage>
        <taxon>Bacteria</taxon>
        <taxon>Bacillati</taxon>
        <taxon>Actinomycetota</taxon>
        <taxon>Actinomycetes</taxon>
        <taxon>Kitasatosporales</taxon>
        <taxon>Streptomycetaceae</taxon>
        <taxon>Streptomyces</taxon>
    </lineage>
</organism>
<dbReference type="HOGENOM" id="CLU_068886_0_0_11"/>